<dbReference type="PANTHER" id="PTHR34512">
    <property type="entry name" value="CELL SURFACE PROTEIN"/>
    <property type="match status" value="1"/>
</dbReference>
<gene>
    <name evidence="8" type="ORF">T9A_02994</name>
</gene>
<reference evidence="8 9" key="1">
    <citation type="submission" date="2012-09" db="EMBL/GenBank/DDBJ databases">
        <title>Genome Sequence of alkane-degrading Bacterium Alcanivorax jadensis T9.</title>
        <authorList>
            <person name="Lai Q."/>
            <person name="Shao Z."/>
        </authorList>
    </citation>
    <scope>NUCLEOTIDE SEQUENCE [LARGE SCALE GENOMIC DNA]</scope>
    <source>
        <strain evidence="8 9">T9</strain>
    </source>
</reference>
<dbReference type="InterPro" id="IPR008707">
    <property type="entry name" value="B-propeller_PilY1"/>
</dbReference>
<dbReference type="InterPro" id="IPR015943">
    <property type="entry name" value="WD40/YVTN_repeat-like_dom_sf"/>
</dbReference>
<keyword evidence="6" id="KW-0281">Fimbrium</keyword>
<accession>A0ABR4W9H9</accession>
<keyword evidence="3" id="KW-1029">Fimbrium biogenesis</keyword>
<dbReference type="InterPro" id="IPR011047">
    <property type="entry name" value="Quinoprotein_ADH-like_sf"/>
</dbReference>
<dbReference type="PANTHER" id="PTHR34512:SF30">
    <property type="entry name" value="OUTER MEMBRANE PROTEIN ASSEMBLY FACTOR BAMB"/>
    <property type="match status" value="1"/>
</dbReference>
<dbReference type="Proteomes" id="UP000029443">
    <property type="component" value="Unassembled WGS sequence"/>
</dbReference>
<evidence type="ECO:0000256" key="6">
    <source>
        <dbReference type="ARBA" id="ARBA00023263"/>
    </source>
</evidence>
<evidence type="ECO:0000256" key="5">
    <source>
        <dbReference type="ARBA" id="ARBA00022837"/>
    </source>
</evidence>
<comment type="subcellular location">
    <subcellularLocation>
        <location evidence="1">Fimbrium</location>
    </subcellularLocation>
</comment>
<dbReference type="Pfam" id="PF05567">
    <property type="entry name" value="T4P_PilY1"/>
    <property type="match status" value="1"/>
</dbReference>
<dbReference type="SUPFAM" id="SSF50998">
    <property type="entry name" value="Quinoprotein alcohol dehydrogenase-like"/>
    <property type="match status" value="1"/>
</dbReference>
<evidence type="ECO:0000256" key="1">
    <source>
        <dbReference type="ARBA" id="ARBA00004561"/>
    </source>
</evidence>
<organism evidence="8 9">
    <name type="scientific">Alcanivorax jadensis T9</name>
    <dbReference type="NCBI Taxonomy" id="1177181"/>
    <lineage>
        <taxon>Bacteria</taxon>
        <taxon>Pseudomonadati</taxon>
        <taxon>Pseudomonadota</taxon>
        <taxon>Gammaproteobacteria</taxon>
        <taxon>Oceanospirillales</taxon>
        <taxon>Alcanivoracaceae</taxon>
        <taxon>Alcanivorax</taxon>
    </lineage>
</organism>
<evidence type="ECO:0000313" key="9">
    <source>
        <dbReference type="Proteomes" id="UP000029443"/>
    </source>
</evidence>
<dbReference type="EMBL" id="ARXU01000015">
    <property type="protein sequence ID" value="KGD60038.1"/>
    <property type="molecule type" value="Genomic_DNA"/>
</dbReference>
<name>A0ABR4W9H9_9GAMM</name>
<dbReference type="Gene3D" id="2.130.10.10">
    <property type="entry name" value="YVTN repeat-like/Quinoprotein amine dehydrogenase"/>
    <property type="match status" value="1"/>
</dbReference>
<comment type="caution">
    <text evidence="8">The sequence shown here is derived from an EMBL/GenBank/DDBJ whole genome shotgun (WGS) entry which is preliminary data.</text>
</comment>
<evidence type="ECO:0000256" key="4">
    <source>
        <dbReference type="ARBA" id="ARBA00022723"/>
    </source>
</evidence>
<protein>
    <submittedName>
        <fullName evidence="8">Pilin biogenesis-like protein</fullName>
    </submittedName>
</protein>
<evidence type="ECO:0000256" key="3">
    <source>
        <dbReference type="ARBA" id="ARBA00022558"/>
    </source>
</evidence>
<evidence type="ECO:0000256" key="2">
    <source>
        <dbReference type="ARBA" id="ARBA00008387"/>
    </source>
</evidence>
<evidence type="ECO:0000259" key="7">
    <source>
        <dbReference type="Pfam" id="PF05567"/>
    </source>
</evidence>
<proteinExistence type="inferred from homology"/>
<comment type="similarity">
    <text evidence="2">Belongs to the PilY1 family.</text>
</comment>
<keyword evidence="4" id="KW-0479">Metal-binding</keyword>
<evidence type="ECO:0000313" key="8">
    <source>
        <dbReference type="EMBL" id="KGD60038.1"/>
    </source>
</evidence>
<sequence length="642" mass="70067">MEKVSSDGSEGTYTADTSEALASAFLKVFDLIDEDSRTLSAPGVAVNQLNRFEHLDQLYYAVIQPASSSFWEGNLKRYRLSGDDVTDVSGNDAIDDETGYFKETARSWWSDEADGPDATQGGARQANGEGFLRTLYYNEGSAMTTLPWGSVGSGAYDNEFFGLPEDASDEKLEQLASKLKVLWGDPMHSVPVLVDYSGDNVVFVSTNGGMLHAIDAKTGKEIYSFMPKEFLSRSNLFTTDRPSLDQNNNRQIYGLDGSWVALKKDGKKLLFGGMRRGGNSYYALDVTSRTSPKLLWKKTITDSGYSDLGQTWSTPTPARIGTKTVLIFGGGYDTSQDASGGTRSNGDDVGNVIYIVDALTGDVLWSEDLAYSVPSSIAVVDKNADGSSDHLYFGDTGGHLYRVDIDEDNIGASKVHVLADLGGSYADNRRFYEAPAVAYVEHKGEKQLYVTIGSGYRAHPLDKNTNEAFFVIRDDTAYKDSAPEKELKIGDLVNVGVGNPVKGDSPGWFYYLDVAPGEKVMSSPVVYDNTVFFSTYSPVGGTEEDSPCAVSLGSAYLHTVNLITGDPAKINNDGSVADDRQEKLLQQVPPPTPVLFMDEDKIKVVVGTEVPAEGTPRDQRLRKTQWRQLESNEANVIPVYEK</sequence>
<keyword evidence="9" id="KW-1185">Reference proteome</keyword>
<feature type="domain" description="PilY1 beta-propeller" evidence="7">
    <location>
        <begin position="201"/>
        <end position="422"/>
    </location>
</feature>
<keyword evidence="5" id="KW-0106">Calcium</keyword>